<dbReference type="Proteomes" id="UP001153076">
    <property type="component" value="Unassembled WGS sequence"/>
</dbReference>
<dbReference type="PROSITE" id="PS50158">
    <property type="entry name" value="ZF_CCHC"/>
    <property type="match status" value="1"/>
</dbReference>
<sequence length="401" mass="45173">MLLKEDMGLEEVRRKVSAIISIELTVQKLWYSLNYDRGMVMELEGDGDVRMFMKGNDEYEYLYVGESNRLKRRTVKATRTCEEGVIRVRSGRDRDDIVQQVGNAAGVKRWVTCEYGAGVRGSGECNDDHPQTRVRVGGEVIEMSDDDEISVASDDVGEDEAAVQGGEESSQGKGVMKGATKLGKKMDKHKQETMKWKNGLGERIEQKLADTYQKMGCIAAVECYNLLLGEYSVELTNSRKLAVKLGQQSCTCRVWQMRGILCCHVLAVIAKANLWVYDYVHPIYKTATQQIIYNQLVHPKETHDMGTVDAKTGRVVGGDELDDYYDRCILPLTNRRQPGRPPSKHRESQTQGTRSRRCSKCGEIGHTRRTCRNPRADFDANYEGDIVEVEALLDGLYVPGH</sequence>
<evidence type="ECO:0008006" key="10">
    <source>
        <dbReference type="Google" id="ProtNLM"/>
    </source>
</evidence>
<evidence type="ECO:0000256" key="5">
    <source>
        <dbReference type="SAM" id="MobiDB-lite"/>
    </source>
</evidence>
<dbReference type="GO" id="GO:0008270">
    <property type="term" value="F:zinc ion binding"/>
    <property type="evidence" value="ECO:0007669"/>
    <property type="project" value="UniProtKB-KW"/>
</dbReference>
<evidence type="ECO:0000313" key="8">
    <source>
        <dbReference type="EMBL" id="KAJ8424121.1"/>
    </source>
</evidence>
<dbReference type="InterPro" id="IPR036875">
    <property type="entry name" value="Znf_CCHC_sf"/>
</dbReference>
<reference evidence="8" key="1">
    <citation type="submission" date="2022-04" db="EMBL/GenBank/DDBJ databases">
        <title>Carnegiea gigantea Genome sequencing and assembly v2.</title>
        <authorList>
            <person name="Copetti D."/>
            <person name="Sanderson M.J."/>
            <person name="Burquez A."/>
            <person name="Wojciechowski M.F."/>
        </authorList>
    </citation>
    <scope>NUCLEOTIDE SEQUENCE</scope>
    <source>
        <strain evidence="8">SGP5-SGP5p</strain>
        <tissue evidence="8">Aerial part</tissue>
    </source>
</reference>
<dbReference type="GO" id="GO:0003676">
    <property type="term" value="F:nucleic acid binding"/>
    <property type="evidence" value="ECO:0007669"/>
    <property type="project" value="InterPro"/>
</dbReference>
<feature type="region of interest" description="Disordered" evidence="5">
    <location>
        <begin position="333"/>
        <end position="359"/>
    </location>
</feature>
<dbReference type="PANTHER" id="PTHR31973:SF187">
    <property type="entry name" value="MUTATOR TRANSPOSASE MUDRA PROTEIN"/>
    <property type="match status" value="1"/>
</dbReference>
<dbReference type="InterPro" id="IPR007527">
    <property type="entry name" value="Znf_SWIM"/>
</dbReference>
<evidence type="ECO:0000256" key="3">
    <source>
        <dbReference type="ARBA" id="ARBA00022833"/>
    </source>
</evidence>
<dbReference type="PROSITE" id="PS50966">
    <property type="entry name" value="ZF_SWIM"/>
    <property type="match status" value="1"/>
</dbReference>
<dbReference type="PANTHER" id="PTHR31973">
    <property type="entry name" value="POLYPROTEIN, PUTATIVE-RELATED"/>
    <property type="match status" value="1"/>
</dbReference>
<evidence type="ECO:0000256" key="2">
    <source>
        <dbReference type="ARBA" id="ARBA00022771"/>
    </source>
</evidence>
<dbReference type="InterPro" id="IPR001878">
    <property type="entry name" value="Znf_CCHC"/>
</dbReference>
<dbReference type="AlphaFoldDB" id="A0A9Q1GNS0"/>
<evidence type="ECO:0000256" key="4">
    <source>
        <dbReference type="PROSITE-ProRule" id="PRU00047"/>
    </source>
</evidence>
<dbReference type="SUPFAM" id="SSF57756">
    <property type="entry name" value="Retrovirus zinc finger-like domains"/>
    <property type="match status" value="1"/>
</dbReference>
<gene>
    <name evidence="8" type="ORF">Cgig2_009705</name>
</gene>
<dbReference type="Pfam" id="PF04434">
    <property type="entry name" value="SWIM"/>
    <property type="match status" value="1"/>
</dbReference>
<accession>A0A9Q1GNS0</accession>
<dbReference type="SMART" id="SM00575">
    <property type="entry name" value="ZnF_PMZ"/>
    <property type="match status" value="1"/>
</dbReference>
<name>A0A9Q1GNS0_9CARY</name>
<comment type="caution">
    <text evidence="8">The sequence shown here is derived from an EMBL/GenBank/DDBJ whole genome shotgun (WGS) entry which is preliminary data.</text>
</comment>
<evidence type="ECO:0000313" key="9">
    <source>
        <dbReference type="Proteomes" id="UP001153076"/>
    </source>
</evidence>
<evidence type="ECO:0000259" key="6">
    <source>
        <dbReference type="PROSITE" id="PS50158"/>
    </source>
</evidence>
<feature type="domain" description="SWIM-type" evidence="7">
    <location>
        <begin position="231"/>
        <end position="273"/>
    </location>
</feature>
<dbReference type="OrthoDB" id="1432732at2759"/>
<evidence type="ECO:0000259" key="7">
    <source>
        <dbReference type="PROSITE" id="PS50966"/>
    </source>
</evidence>
<keyword evidence="9" id="KW-1185">Reference proteome</keyword>
<dbReference type="InterPro" id="IPR006564">
    <property type="entry name" value="Znf_PMZ"/>
</dbReference>
<protein>
    <recommendedName>
        <fullName evidence="10">SWIM-type domain-containing protein</fullName>
    </recommendedName>
</protein>
<organism evidence="8 9">
    <name type="scientific">Carnegiea gigantea</name>
    <dbReference type="NCBI Taxonomy" id="171969"/>
    <lineage>
        <taxon>Eukaryota</taxon>
        <taxon>Viridiplantae</taxon>
        <taxon>Streptophyta</taxon>
        <taxon>Embryophyta</taxon>
        <taxon>Tracheophyta</taxon>
        <taxon>Spermatophyta</taxon>
        <taxon>Magnoliopsida</taxon>
        <taxon>eudicotyledons</taxon>
        <taxon>Gunneridae</taxon>
        <taxon>Pentapetalae</taxon>
        <taxon>Caryophyllales</taxon>
        <taxon>Cactineae</taxon>
        <taxon>Cactaceae</taxon>
        <taxon>Cactoideae</taxon>
        <taxon>Echinocereeae</taxon>
        <taxon>Carnegiea</taxon>
    </lineage>
</organism>
<keyword evidence="3" id="KW-0862">Zinc</keyword>
<dbReference type="EMBL" id="JAKOGI010001771">
    <property type="protein sequence ID" value="KAJ8424121.1"/>
    <property type="molecule type" value="Genomic_DNA"/>
</dbReference>
<proteinExistence type="predicted"/>
<feature type="domain" description="CCHC-type" evidence="6">
    <location>
        <begin position="356"/>
        <end position="373"/>
    </location>
</feature>
<evidence type="ECO:0000256" key="1">
    <source>
        <dbReference type="ARBA" id="ARBA00022723"/>
    </source>
</evidence>
<keyword evidence="2 4" id="KW-0863">Zinc-finger</keyword>
<keyword evidence="1" id="KW-0479">Metal-binding</keyword>